<sequence>FGDLFIVARSNQSPEHVSRIPFLFECAMGLFPMSSFNQKRARICSSCWDLTSIPYMLPSRVLFDGYRIQSSQRMI</sequence>
<dbReference type="Proteomes" id="UP001331761">
    <property type="component" value="Unassembled WGS sequence"/>
</dbReference>
<keyword evidence="2" id="KW-1185">Reference proteome</keyword>
<organism evidence="1 2">
    <name type="scientific">Trichostrongylus colubriformis</name>
    <name type="common">Black scour worm</name>
    <dbReference type="NCBI Taxonomy" id="6319"/>
    <lineage>
        <taxon>Eukaryota</taxon>
        <taxon>Metazoa</taxon>
        <taxon>Ecdysozoa</taxon>
        <taxon>Nematoda</taxon>
        <taxon>Chromadorea</taxon>
        <taxon>Rhabditida</taxon>
        <taxon>Rhabditina</taxon>
        <taxon>Rhabditomorpha</taxon>
        <taxon>Strongyloidea</taxon>
        <taxon>Trichostrongylidae</taxon>
        <taxon>Trichostrongylus</taxon>
    </lineage>
</organism>
<gene>
    <name evidence="1" type="ORF">GCK32_017045</name>
</gene>
<evidence type="ECO:0000313" key="1">
    <source>
        <dbReference type="EMBL" id="KAK5966523.1"/>
    </source>
</evidence>
<accession>A0AAN8F7L9</accession>
<dbReference type="AlphaFoldDB" id="A0AAN8F7L9"/>
<proteinExistence type="predicted"/>
<comment type="caution">
    <text evidence="1">The sequence shown here is derived from an EMBL/GenBank/DDBJ whole genome shotgun (WGS) entry which is preliminary data.</text>
</comment>
<name>A0AAN8F7L9_TRICO</name>
<protein>
    <submittedName>
        <fullName evidence="1">Uncharacterized protein</fullName>
    </submittedName>
</protein>
<feature type="non-terminal residue" evidence="1">
    <location>
        <position position="1"/>
    </location>
</feature>
<evidence type="ECO:0000313" key="2">
    <source>
        <dbReference type="Proteomes" id="UP001331761"/>
    </source>
</evidence>
<reference evidence="1 2" key="1">
    <citation type="submission" date="2019-10" db="EMBL/GenBank/DDBJ databases">
        <title>Assembly and Annotation for the nematode Trichostrongylus colubriformis.</title>
        <authorList>
            <person name="Martin J."/>
        </authorList>
    </citation>
    <scope>NUCLEOTIDE SEQUENCE [LARGE SCALE GENOMIC DNA]</scope>
    <source>
        <strain evidence="1">G859</strain>
        <tissue evidence="1">Whole worm</tissue>
    </source>
</reference>
<dbReference type="EMBL" id="WIXE01023431">
    <property type="protein sequence ID" value="KAK5966523.1"/>
    <property type="molecule type" value="Genomic_DNA"/>
</dbReference>